<gene>
    <name evidence="1" type="ORF">TPC1_31813</name>
</gene>
<protein>
    <submittedName>
        <fullName evidence="1">Uncharacterized protein</fullName>
    </submittedName>
</protein>
<accession>A0A146JVY4</accession>
<feature type="non-terminal residue" evidence="1">
    <location>
        <position position="310"/>
    </location>
</feature>
<dbReference type="EMBL" id="GDID01007914">
    <property type="protein sequence ID" value="JAP88692.1"/>
    <property type="molecule type" value="Transcribed_RNA"/>
</dbReference>
<feature type="non-terminal residue" evidence="1">
    <location>
        <position position="1"/>
    </location>
</feature>
<dbReference type="AlphaFoldDB" id="A0A146JVY4"/>
<organism evidence="1">
    <name type="scientific">Trepomonas sp. PC1</name>
    <dbReference type="NCBI Taxonomy" id="1076344"/>
    <lineage>
        <taxon>Eukaryota</taxon>
        <taxon>Metamonada</taxon>
        <taxon>Diplomonadida</taxon>
        <taxon>Hexamitidae</taxon>
        <taxon>Hexamitinae</taxon>
        <taxon>Trepomonas</taxon>
    </lineage>
</organism>
<proteinExistence type="predicted"/>
<evidence type="ECO:0000313" key="1">
    <source>
        <dbReference type="EMBL" id="JAP88692.1"/>
    </source>
</evidence>
<sequence>FSPHFSKIKSVAQNFAIEIQGYAKAVVNSQQSTNMPMVIDYQGNVYQLNETTHQYDIHKLPFQIGAVPYYHQYHLYVVDDKHMLHKVSIENFEDEPMNIKLHSLFFSFVIAGNQMFYINKQRQLVNLNLQTNESQVTQFTDCRDVSSFADFVAVVTVKNDKPETTLLQVDENGFNELKSFDEWLMFEGAVLFRFRDNKYIDVFDPQFQLQSVQRTDKGFFTCFGLTRYKNTITDGHIKHLISYLEIYEPNRQRQQVQTEKPVEQIVKELDEMILIEEINHRLDEIKANNHEQKEYVITTRNLEYALQNGY</sequence>
<name>A0A146JVY4_9EUKA</name>
<reference evidence="1" key="1">
    <citation type="submission" date="2015-07" db="EMBL/GenBank/DDBJ databases">
        <title>Adaptation to a free-living lifestyle via gene acquisitions in the diplomonad Trepomonas sp. PC1.</title>
        <authorList>
            <person name="Xu F."/>
            <person name="Jerlstrom-Hultqvist J."/>
            <person name="Kolisko M."/>
            <person name="Simpson A.G.B."/>
            <person name="Roger A.J."/>
            <person name="Svard S.G."/>
            <person name="Andersson J.O."/>
        </authorList>
    </citation>
    <scope>NUCLEOTIDE SEQUENCE</scope>
    <source>
        <strain evidence="1">PC1</strain>
    </source>
</reference>